<evidence type="ECO:0000259" key="11">
    <source>
        <dbReference type="Pfam" id="PF25994"/>
    </source>
</evidence>
<sequence>MSQTETSRLPSLMNPGAALLDPVRGPAQAVTALLVAAAGLLVFLLVWAALARLDITASGQGSVVPSSQIQLVQNLEGGILQAILVREGDRVARGDVVAHIDDTGIASSYREDLSTFRSLQASVARLTAEAEGAALAFPPDLAAADDGPALIAAETAFYASRAQELQDTITVLERQSEQARAGREDAQERIRFLDSKRRSAVSELVLVRKQVDQGLISVVEQLQLERLIADTDEKLSGARGDITRFTIEIEELASRIAEQRSIFVAEAREQLAMRQAELAALRERLVAHRDRVGRRDVRAPANGIVKRVATLTPGAVIEPGGTIMEIVPVDDALSIEVRIAPADIAFIQPGQEAKVRLTAYDFSVYGALPGRVERVGADTITTRDDERYFPVTVRVDETALQDRQADLPIIPGMVADVSVVTGERTILDYILKPVLKLQERALQER</sequence>
<dbReference type="InterPro" id="IPR006144">
    <property type="entry name" value="Secretion_HlyD_CS"/>
</dbReference>
<evidence type="ECO:0000256" key="6">
    <source>
        <dbReference type="ARBA" id="ARBA00022692"/>
    </source>
</evidence>
<evidence type="ECO:0000256" key="3">
    <source>
        <dbReference type="ARBA" id="ARBA00022448"/>
    </source>
</evidence>
<evidence type="ECO:0000256" key="8">
    <source>
        <dbReference type="ARBA" id="ARBA00023136"/>
    </source>
</evidence>
<protein>
    <recommendedName>
        <fullName evidence="9">Membrane fusion protein (MFP) family protein</fullName>
    </recommendedName>
</protein>
<gene>
    <name evidence="13" type="ORF">GTQ45_05895</name>
</gene>
<proteinExistence type="inferred from homology"/>
<evidence type="ECO:0000259" key="12">
    <source>
        <dbReference type="Pfam" id="PF26002"/>
    </source>
</evidence>
<comment type="caution">
    <text evidence="13">The sequence shown here is derived from an EMBL/GenBank/DDBJ whole genome shotgun (WGS) entry which is preliminary data.</text>
</comment>
<dbReference type="GO" id="GO:0005886">
    <property type="term" value="C:plasma membrane"/>
    <property type="evidence" value="ECO:0007669"/>
    <property type="project" value="UniProtKB-SubCell"/>
</dbReference>
<dbReference type="PANTHER" id="PTHR30386">
    <property type="entry name" value="MEMBRANE FUSION SUBUNIT OF EMRAB-TOLC MULTIDRUG EFFLUX PUMP"/>
    <property type="match status" value="1"/>
</dbReference>
<keyword evidence="4 9" id="KW-1003">Cell membrane</keyword>
<comment type="subcellular location">
    <subcellularLocation>
        <location evidence="1 9">Cell inner membrane</location>
        <topology evidence="1 9">Single-pass membrane protein</topology>
    </subcellularLocation>
</comment>
<evidence type="ECO:0000256" key="1">
    <source>
        <dbReference type="ARBA" id="ARBA00004377"/>
    </source>
</evidence>
<dbReference type="InterPro" id="IPR050739">
    <property type="entry name" value="MFP"/>
</dbReference>
<name>A0A845QAE1_9HYPH</name>
<dbReference type="Proteomes" id="UP000470384">
    <property type="component" value="Unassembled WGS sequence"/>
</dbReference>
<dbReference type="PROSITE" id="PS00543">
    <property type="entry name" value="HLYD_FAMILY"/>
    <property type="match status" value="1"/>
</dbReference>
<dbReference type="PANTHER" id="PTHR30386:SF26">
    <property type="entry name" value="TRANSPORT PROTEIN COMB"/>
    <property type="match status" value="1"/>
</dbReference>
<dbReference type="Pfam" id="PF25994">
    <property type="entry name" value="HH_AprE"/>
    <property type="match status" value="1"/>
</dbReference>
<comment type="similarity">
    <text evidence="2 9">Belongs to the membrane fusion protein (MFP) (TC 8.A.1) family.</text>
</comment>
<evidence type="ECO:0000256" key="4">
    <source>
        <dbReference type="ARBA" id="ARBA00022475"/>
    </source>
</evidence>
<evidence type="ECO:0000256" key="7">
    <source>
        <dbReference type="ARBA" id="ARBA00022989"/>
    </source>
</evidence>
<evidence type="ECO:0000256" key="9">
    <source>
        <dbReference type="RuleBase" id="RU365093"/>
    </source>
</evidence>
<keyword evidence="8 9" id="KW-0472">Membrane</keyword>
<dbReference type="OrthoDB" id="9810980at2"/>
<dbReference type="Gene3D" id="2.40.30.170">
    <property type="match status" value="1"/>
</dbReference>
<keyword evidence="5 9" id="KW-0997">Cell inner membrane</keyword>
<dbReference type="InterPro" id="IPR058781">
    <property type="entry name" value="HH_AprE-like"/>
</dbReference>
<reference evidence="13 14" key="1">
    <citation type="journal article" date="2016" name="Int. J. Syst. Evol. Microbiol.">
        <title>Pyruvatibacter mobilis gen. nov., sp. nov., a marine bacterium from the culture broth of Picochlorum sp. 122.</title>
        <authorList>
            <person name="Wang G."/>
            <person name="Tang M."/>
            <person name="Wu H."/>
            <person name="Dai S."/>
            <person name="Li T."/>
            <person name="Chen C."/>
            <person name="He H."/>
            <person name="Fan J."/>
            <person name="Xiang W."/>
            <person name="Li X."/>
        </authorList>
    </citation>
    <scope>NUCLEOTIDE SEQUENCE [LARGE SCALE GENOMIC DNA]</scope>
    <source>
        <strain evidence="13 14">GYP-11</strain>
    </source>
</reference>
<feature type="transmembrane region" description="Helical" evidence="9">
    <location>
        <begin position="29"/>
        <end position="50"/>
    </location>
</feature>
<evidence type="ECO:0000256" key="10">
    <source>
        <dbReference type="SAM" id="Coils"/>
    </source>
</evidence>
<evidence type="ECO:0000256" key="2">
    <source>
        <dbReference type="ARBA" id="ARBA00009477"/>
    </source>
</evidence>
<keyword evidence="10" id="KW-0175">Coiled coil</keyword>
<keyword evidence="6 9" id="KW-0812">Transmembrane</keyword>
<dbReference type="EMBL" id="WXYQ01000005">
    <property type="protein sequence ID" value="NBG95258.1"/>
    <property type="molecule type" value="Genomic_DNA"/>
</dbReference>
<organism evidence="13 14">
    <name type="scientific">Pyruvatibacter mobilis</name>
    <dbReference type="NCBI Taxonomy" id="1712261"/>
    <lineage>
        <taxon>Bacteria</taxon>
        <taxon>Pseudomonadati</taxon>
        <taxon>Pseudomonadota</taxon>
        <taxon>Alphaproteobacteria</taxon>
        <taxon>Hyphomicrobiales</taxon>
        <taxon>Parvibaculaceae</taxon>
        <taxon>Pyruvatibacter</taxon>
    </lineage>
</organism>
<dbReference type="NCBIfam" id="TIGR01843">
    <property type="entry name" value="type_I_hlyD"/>
    <property type="match status" value="1"/>
</dbReference>
<evidence type="ECO:0000313" key="13">
    <source>
        <dbReference type="EMBL" id="NBG95258.1"/>
    </source>
</evidence>
<accession>A0A845QAE1</accession>
<feature type="domain" description="AprE-like long alpha-helical hairpin" evidence="11">
    <location>
        <begin position="113"/>
        <end position="291"/>
    </location>
</feature>
<feature type="domain" description="AprE-like beta-barrel" evidence="12">
    <location>
        <begin position="333"/>
        <end position="422"/>
    </location>
</feature>
<keyword evidence="14" id="KW-1185">Reference proteome</keyword>
<keyword evidence="7 9" id="KW-1133">Transmembrane helix</keyword>
<dbReference type="InterPro" id="IPR010129">
    <property type="entry name" value="T1SS_HlyD"/>
</dbReference>
<evidence type="ECO:0000256" key="5">
    <source>
        <dbReference type="ARBA" id="ARBA00022519"/>
    </source>
</evidence>
<dbReference type="PRINTS" id="PR01490">
    <property type="entry name" value="RTXTOXIND"/>
</dbReference>
<dbReference type="GO" id="GO:0009306">
    <property type="term" value="P:protein secretion"/>
    <property type="evidence" value="ECO:0007669"/>
    <property type="project" value="InterPro"/>
</dbReference>
<keyword evidence="3 9" id="KW-0813">Transport</keyword>
<evidence type="ECO:0000313" key="14">
    <source>
        <dbReference type="Proteomes" id="UP000470384"/>
    </source>
</evidence>
<dbReference type="AlphaFoldDB" id="A0A845QAE1"/>
<dbReference type="InterPro" id="IPR058982">
    <property type="entry name" value="Beta-barrel_AprE"/>
</dbReference>
<dbReference type="Pfam" id="PF26002">
    <property type="entry name" value="Beta-barrel_AprE"/>
    <property type="match status" value="1"/>
</dbReference>
<dbReference type="RefSeq" id="WP_160587279.1">
    <property type="nucleotide sequence ID" value="NZ_BMHN01000001.1"/>
</dbReference>
<feature type="coiled-coil region" evidence="10">
    <location>
        <begin position="162"/>
        <end position="189"/>
    </location>
</feature>
<dbReference type="GeneID" id="300655276"/>